<keyword evidence="4" id="KW-1185">Reference proteome</keyword>
<evidence type="ECO:0000259" key="2">
    <source>
        <dbReference type="Pfam" id="PF25298"/>
    </source>
</evidence>
<gene>
    <name evidence="3" type="primary">HaOG202464</name>
    <name evidence="3" type="ORF">B5X24_HaOG202464</name>
</gene>
<dbReference type="Proteomes" id="UP000249218">
    <property type="component" value="Unassembled WGS sequence"/>
</dbReference>
<dbReference type="AlphaFoldDB" id="A0A2W1C270"/>
<evidence type="ECO:0000256" key="1">
    <source>
        <dbReference type="SAM" id="MobiDB-lite"/>
    </source>
</evidence>
<dbReference type="InterPro" id="IPR057251">
    <property type="entry name" value="FP_C"/>
</dbReference>
<evidence type="ECO:0000313" key="3">
    <source>
        <dbReference type="EMBL" id="PZC78213.1"/>
    </source>
</evidence>
<dbReference type="EMBL" id="KZ149908">
    <property type="protein sequence ID" value="PZC78213.1"/>
    <property type="molecule type" value="Genomic_DNA"/>
</dbReference>
<organism evidence="3 4">
    <name type="scientific">Helicoverpa armigera</name>
    <name type="common">Cotton bollworm</name>
    <name type="synonym">Heliothis armigera</name>
    <dbReference type="NCBI Taxonomy" id="29058"/>
    <lineage>
        <taxon>Eukaryota</taxon>
        <taxon>Metazoa</taxon>
        <taxon>Ecdysozoa</taxon>
        <taxon>Arthropoda</taxon>
        <taxon>Hexapoda</taxon>
        <taxon>Insecta</taxon>
        <taxon>Pterygota</taxon>
        <taxon>Neoptera</taxon>
        <taxon>Endopterygota</taxon>
        <taxon>Lepidoptera</taxon>
        <taxon>Glossata</taxon>
        <taxon>Ditrysia</taxon>
        <taxon>Noctuoidea</taxon>
        <taxon>Noctuidae</taxon>
        <taxon>Heliothinae</taxon>
        <taxon>Helicoverpa</taxon>
    </lineage>
</organism>
<name>A0A2W1C270_HELAM</name>
<evidence type="ECO:0000313" key="4">
    <source>
        <dbReference type="Proteomes" id="UP000249218"/>
    </source>
</evidence>
<dbReference type="OrthoDB" id="7490514at2759"/>
<accession>A0A2W1C270</accession>
<dbReference type="Pfam" id="PF25298">
    <property type="entry name" value="Baculo_FP_2nd"/>
    <property type="match status" value="1"/>
</dbReference>
<reference evidence="3 4" key="1">
    <citation type="journal article" date="2017" name="BMC Biol.">
        <title>Genomic innovations, transcriptional plasticity and gene loss underlying the evolution and divergence of two highly polyphagous and invasive Helicoverpa pest species.</title>
        <authorList>
            <person name="Pearce S.L."/>
            <person name="Clarke D.F."/>
            <person name="East P.D."/>
            <person name="Elfekih S."/>
            <person name="Gordon K.H."/>
            <person name="Jermiin L.S."/>
            <person name="McGaughran A."/>
            <person name="Oakeshott J.G."/>
            <person name="Papanikolaou A."/>
            <person name="Perera O.P."/>
            <person name="Rane R.V."/>
            <person name="Richards S."/>
            <person name="Tay W.T."/>
            <person name="Walsh T.K."/>
            <person name="Anderson A."/>
            <person name="Anderson C.J."/>
            <person name="Asgari S."/>
            <person name="Board P.G."/>
            <person name="Bretschneider A."/>
            <person name="Campbell P.M."/>
            <person name="Chertemps T."/>
            <person name="Christeller J.T."/>
            <person name="Coppin C.W."/>
            <person name="Downes S.J."/>
            <person name="Duan G."/>
            <person name="Farnsworth C.A."/>
            <person name="Good R.T."/>
            <person name="Han L.B."/>
            <person name="Han Y.C."/>
            <person name="Hatje K."/>
            <person name="Horne I."/>
            <person name="Huang Y.P."/>
            <person name="Hughes D.S."/>
            <person name="Jacquin-Joly E."/>
            <person name="James W."/>
            <person name="Jhangiani S."/>
            <person name="Kollmar M."/>
            <person name="Kuwar S.S."/>
            <person name="Li S."/>
            <person name="Liu N.Y."/>
            <person name="Maibeche M.T."/>
            <person name="Miller J.R."/>
            <person name="Montagne N."/>
            <person name="Perry T."/>
            <person name="Qu J."/>
            <person name="Song S.V."/>
            <person name="Sutton G.G."/>
            <person name="Vogel H."/>
            <person name="Walenz B.P."/>
            <person name="Xu W."/>
            <person name="Zhang H.J."/>
            <person name="Zou Z."/>
            <person name="Batterham P."/>
            <person name="Edwards O.R."/>
            <person name="Feyereisen R."/>
            <person name="Gibbs R.A."/>
            <person name="Heckel D.G."/>
            <person name="McGrath A."/>
            <person name="Robin C."/>
            <person name="Scherer S.E."/>
            <person name="Worley K.C."/>
            <person name="Wu Y.D."/>
        </authorList>
    </citation>
    <scope>NUCLEOTIDE SEQUENCE [LARGE SCALE GENOMIC DNA]</scope>
    <source>
        <strain evidence="3">Harm_GR_Male_#8</strain>
        <tissue evidence="3">Whole organism</tissue>
    </source>
</reference>
<feature type="region of interest" description="Disordered" evidence="1">
    <location>
        <begin position="1"/>
        <end position="26"/>
    </location>
</feature>
<protein>
    <recommendedName>
        <fullName evidence="2">FP protein C-terminal domain-containing protein</fullName>
    </recommendedName>
</protein>
<proteinExistence type="predicted"/>
<sequence length="454" mass="49519">MIPPTVGEQREGLGERERAARRKADKAPELIAQAHVYGGWVSSLDHTEGDDGIPVPLASDLGLNQGRVREIAAADCLDVVTAVPFPGRAHSGPSSPTMPGIKCGGCSRYTSSVDGARCGKCKVLYCRVCGGFTAKASVPPTWRCLECKKNIVRDNRNDTPVRGLTHSSPSDVAGISILDSSSPSINATSLNAATTTIRELSPVPSNDLHVILHELRAVRAEIQVFRREMEVEMSELKSTLNCCSARVDGLEARVDALEQRATSRPTNSDNVGVIVEELRRELNDRDQELLANDIEVSNLPEEQAENPTHLIKALGHKLGISLEDRDIVSAERVGGRQLNATNSAGPTISRPRPIVVRLARRDLRDQLMASARVRRGATTADLGMPGPAQRFFLNERLTKVNRLLFRQAREAASALGWKFVWTKQGRILVRKAPGDKAQRIRTEGDLSRVFGSEN</sequence>
<feature type="compositionally biased region" description="Basic and acidic residues" evidence="1">
    <location>
        <begin position="8"/>
        <end position="18"/>
    </location>
</feature>
<feature type="domain" description="FP protein C-terminal" evidence="2">
    <location>
        <begin position="398"/>
        <end position="448"/>
    </location>
</feature>